<keyword evidence="3" id="KW-1185">Reference proteome</keyword>
<dbReference type="Proteomes" id="UP001152300">
    <property type="component" value="Unassembled WGS sequence"/>
</dbReference>
<dbReference type="OrthoDB" id="3553730at2759"/>
<evidence type="ECO:0000256" key="1">
    <source>
        <dbReference type="SAM" id="MobiDB-lite"/>
    </source>
</evidence>
<evidence type="ECO:0000313" key="3">
    <source>
        <dbReference type="Proteomes" id="UP001152300"/>
    </source>
</evidence>
<organism evidence="2 3">
    <name type="scientific">Sclerotinia nivalis</name>
    <dbReference type="NCBI Taxonomy" id="352851"/>
    <lineage>
        <taxon>Eukaryota</taxon>
        <taxon>Fungi</taxon>
        <taxon>Dikarya</taxon>
        <taxon>Ascomycota</taxon>
        <taxon>Pezizomycotina</taxon>
        <taxon>Leotiomycetes</taxon>
        <taxon>Helotiales</taxon>
        <taxon>Sclerotiniaceae</taxon>
        <taxon>Sclerotinia</taxon>
    </lineage>
</organism>
<proteinExistence type="predicted"/>
<reference evidence="2" key="1">
    <citation type="submission" date="2022-11" db="EMBL/GenBank/DDBJ databases">
        <title>Genome Resource of Sclerotinia nivalis Strain SnTB1, a Plant Pathogen Isolated from American Ginseng.</title>
        <authorList>
            <person name="Fan S."/>
        </authorList>
    </citation>
    <scope>NUCLEOTIDE SEQUENCE</scope>
    <source>
        <strain evidence="2">SnTB1</strain>
    </source>
</reference>
<dbReference type="EMBL" id="JAPEIS010000002">
    <property type="protein sequence ID" value="KAJ8069172.1"/>
    <property type="molecule type" value="Genomic_DNA"/>
</dbReference>
<gene>
    <name evidence="2" type="ORF">OCU04_002844</name>
</gene>
<protein>
    <submittedName>
        <fullName evidence="2">Uncharacterized protein</fullName>
    </submittedName>
</protein>
<evidence type="ECO:0000313" key="2">
    <source>
        <dbReference type="EMBL" id="KAJ8069172.1"/>
    </source>
</evidence>
<comment type="caution">
    <text evidence="2">The sequence shown here is derived from an EMBL/GenBank/DDBJ whole genome shotgun (WGS) entry which is preliminary data.</text>
</comment>
<name>A0A9X0AUH0_9HELO</name>
<feature type="region of interest" description="Disordered" evidence="1">
    <location>
        <begin position="1"/>
        <end position="45"/>
    </location>
</feature>
<dbReference type="AlphaFoldDB" id="A0A9X0AUH0"/>
<feature type="compositionally biased region" description="Low complexity" evidence="1">
    <location>
        <begin position="31"/>
        <end position="40"/>
    </location>
</feature>
<feature type="compositionally biased region" description="Polar residues" evidence="1">
    <location>
        <begin position="11"/>
        <end position="21"/>
    </location>
</feature>
<sequence length="114" mass="13012">MPSLPPHLLQHRSTPNPQPQHRTPFPLKPRTPSSSSDSTTFEVPNADIKVTKKQIDAYEKLIQDLPDDSKKKLKKLQREHGLTRDQLILAALKEWAPQYVGAFKMAEFFGIVRV</sequence>
<accession>A0A9X0AUH0</accession>